<dbReference type="EMBL" id="JBHUCP010000052">
    <property type="protein sequence ID" value="MFD1535280.1"/>
    <property type="molecule type" value="Genomic_DNA"/>
</dbReference>
<reference evidence="2" key="1">
    <citation type="journal article" date="2019" name="Int. J. Syst. Evol. Microbiol.">
        <title>The Global Catalogue of Microorganisms (GCM) 10K type strain sequencing project: providing services to taxonomists for standard genome sequencing and annotation.</title>
        <authorList>
            <consortium name="The Broad Institute Genomics Platform"/>
            <consortium name="The Broad Institute Genome Sequencing Center for Infectious Disease"/>
            <person name="Wu L."/>
            <person name="Ma J."/>
        </authorList>
    </citation>
    <scope>NUCLEOTIDE SEQUENCE [LARGE SCALE GENOMIC DNA]</scope>
    <source>
        <strain evidence="2">JCM 12165</strain>
    </source>
</reference>
<accession>A0ABW4FY75</accession>
<evidence type="ECO:0000313" key="1">
    <source>
        <dbReference type="EMBL" id="MFD1535280.1"/>
    </source>
</evidence>
<protein>
    <submittedName>
        <fullName evidence="1">Uncharacterized protein</fullName>
    </submittedName>
</protein>
<name>A0ABW4FY75_9PSEU</name>
<comment type="caution">
    <text evidence="1">The sequence shown here is derived from an EMBL/GenBank/DDBJ whole genome shotgun (WGS) entry which is preliminary data.</text>
</comment>
<dbReference type="Proteomes" id="UP001597145">
    <property type="component" value="Unassembled WGS sequence"/>
</dbReference>
<sequence length="268" mass="30048">MTAHWWGTGSISEAQAQAWVGKARRLAVPLLELAGPVADPALVEPLRVPSAASGVFGNFMLAWLEPEPTPRRVRHLPDGGFFLELLRRTYAPVLGRRPDLVPLLSDDSRPEMSLTNDVLQIQLRTLDPGYSMVRHHALMLFCAALWLDEPRRSQWLDLYDELVTHVDEQPGGRPDLAELAAVEAHAFADFTALAPRTLTPDGAAELFSTPGLLDDVMAYQLYAGVAIGLLWRDYRAQPELERETWLRAQLSHGYVQPDYLGQNWRDHL</sequence>
<evidence type="ECO:0000313" key="2">
    <source>
        <dbReference type="Proteomes" id="UP001597145"/>
    </source>
</evidence>
<proteinExistence type="predicted"/>
<organism evidence="1 2">
    <name type="scientific">Pseudonocardia aurantiaca</name>
    <dbReference type="NCBI Taxonomy" id="75290"/>
    <lineage>
        <taxon>Bacteria</taxon>
        <taxon>Bacillati</taxon>
        <taxon>Actinomycetota</taxon>
        <taxon>Actinomycetes</taxon>
        <taxon>Pseudonocardiales</taxon>
        <taxon>Pseudonocardiaceae</taxon>
        <taxon>Pseudonocardia</taxon>
    </lineage>
</organism>
<keyword evidence="2" id="KW-1185">Reference proteome</keyword>
<gene>
    <name evidence="1" type="ORF">ACFSCY_38335</name>
</gene>
<dbReference type="RefSeq" id="WP_343981459.1">
    <property type="nucleotide sequence ID" value="NZ_BAAAJG010000014.1"/>
</dbReference>